<gene>
    <name evidence="1" type="ORF">IQ249_14715</name>
</gene>
<comment type="caution">
    <text evidence="1">The sequence shown here is derived from an EMBL/GenBank/DDBJ whole genome shotgun (WGS) entry which is preliminary data.</text>
</comment>
<dbReference type="Gene3D" id="3.40.50.2000">
    <property type="entry name" value="Glycogen Phosphorylase B"/>
    <property type="match status" value="1"/>
</dbReference>
<keyword evidence="2" id="KW-1185">Reference proteome</keyword>
<dbReference type="AlphaFoldDB" id="A0A8J7JC21"/>
<dbReference type="PANTHER" id="PTHR12526:SF622">
    <property type="entry name" value="GLYCOSYLTRANSFERASE (GROUP I)"/>
    <property type="match status" value="1"/>
</dbReference>
<dbReference type="SUPFAM" id="SSF53756">
    <property type="entry name" value="UDP-Glycosyltransferase/glycogen phosphorylase"/>
    <property type="match status" value="1"/>
</dbReference>
<name>A0A8J7JC21_9CYAN</name>
<dbReference type="EMBL" id="JADEWZ010000021">
    <property type="protein sequence ID" value="MBE9117150.1"/>
    <property type="molecule type" value="Genomic_DNA"/>
</dbReference>
<evidence type="ECO:0000313" key="1">
    <source>
        <dbReference type="EMBL" id="MBE9117150.1"/>
    </source>
</evidence>
<sequence length="390" mass="44276">MPSRAANSIQMAKMAQAFAAKLKNFELVTSGDLSVSLKGMDSFFQDWYGLEERFKVVRLPLKFKQSYPLKEGYYLPQGYLKIAGIYTCSKAPALIYSRNTLVVDFFLKLGFPVLWEWHEPIDSNSAYCKFLKAENLVGVVTTLPQIAETFFLQGYDRAQLLIAPNAADINNILPHQTKESARSQLSLSTERKIILYSGSLYDYKGIPTILDVARMMPECEFILVGGREETVRKIEEKGIKNVCLTGHVKQSKLSSYLYAADVLLLPTSQSWELADFTCPLKLFDYMASQRPIVASALPTIMTVVRDGENALLAEPDNPVAFRDAIARLLENLPLSRDIADRAFQEVQQLTWDNRAEQIIQFIQQRLNAMQFEPKTAMEYWKNYIQMAIDA</sequence>
<dbReference type="PANTHER" id="PTHR12526">
    <property type="entry name" value="GLYCOSYLTRANSFERASE"/>
    <property type="match status" value="1"/>
</dbReference>
<proteinExistence type="predicted"/>
<dbReference type="Proteomes" id="UP000654482">
    <property type="component" value="Unassembled WGS sequence"/>
</dbReference>
<organism evidence="1 2">
    <name type="scientific">Lusitaniella coriacea LEGE 07157</name>
    <dbReference type="NCBI Taxonomy" id="945747"/>
    <lineage>
        <taxon>Bacteria</taxon>
        <taxon>Bacillati</taxon>
        <taxon>Cyanobacteriota</taxon>
        <taxon>Cyanophyceae</taxon>
        <taxon>Spirulinales</taxon>
        <taxon>Lusitaniellaceae</taxon>
        <taxon>Lusitaniella</taxon>
    </lineage>
</organism>
<reference evidence="1" key="1">
    <citation type="submission" date="2020-10" db="EMBL/GenBank/DDBJ databases">
        <authorList>
            <person name="Castelo-Branco R."/>
            <person name="Eusebio N."/>
            <person name="Adriana R."/>
            <person name="Vieira A."/>
            <person name="Brugerolle De Fraissinette N."/>
            <person name="Rezende De Castro R."/>
            <person name="Schneider M.P."/>
            <person name="Vasconcelos V."/>
            <person name="Leao P.N."/>
        </authorList>
    </citation>
    <scope>NUCLEOTIDE SEQUENCE</scope>
    <source>
        <strain evidence="1">LEGE 07157</strain>
    </source>
</reference>
<accession>A0A8J7JC21</accession>
<dbReference type="Pfam" id="PF13692">
    <property type="entry name" value="Glyco_trans_1_4"/>
    <property type="match status" value="1"/>
</dbReference>
<protein>
    <submittedName>
        <fullName evidence="1">Glycosyltransferase</fullName>
    </submittedName>
</protein>
<evidence type="ECO:0000313" key="2">
    <source>
        <dbReference type="Proteomes" id="UP000654482"/>
    </source>
</evidence>